<proteinExistence type="predicted"/>
<sequence>MVHPFFLKVRETREIFCMQFRERFKVFFLEDEEGYNNVSTWLDEVASFFPSEGFQIPAESLLIAQSYFTEFGVDRNENLSVFHFWALLIAIDQNLQNHGFTRDDNIFAFMVTQKFNDVQVVIIGNDPHESELSSGFAFHNSKCDSTRNLIGSVQYEMNLISVGENESPLQLDDGFYTDAKDNCDLSGWISQNVLLINIILTYSRNYPFVTEAWKNITGFFIKRLNDSRNSAVFMLLGMDVSIHDKNGTEPLINCETHLKLELYHPGNYWQQIKNLSWESKLPFINTNLYLHQRDKANYMVDWMSINSVLTEKENRMIELRKLFDDIIVEETSGTWRSLSIVNEDGVRQMRKNSP</sequence>
<gene>
    <name evidence="1" type="ORF">Ocin01_08535</name>
</gene>
<dbReference type="Proteomes" id="UP000094527">
    <property type="component" value="Unassembled WGS sequence"/>
</dbReference>
<dbReference type="AlphaFoldDB" id="A0A1D2MYS6"/>
<dbReference type="InterPro" id="IPR002043">
    <property type="entry name" value="UDG_fam1"/>
</dbReference>
<keyword evidence="2" id="KW-1185">Reference proteome</keyword>
<name>A0A1D2MYS6_ORCCI</name>
<dbReference type="OrthoDB" id="10031947at2759"/>
<dbReference type="GO" id="GO:0004844">
    <property type="term" value="F:uracil DNA N-glycosylase activity"/>
    <property type="evidence" value="ECO:0007669"/>
    <property type="project" value="InterPro"/>
</dbReference>
<dbReference type="STRING" id="48709.A0A1D2MYS6"/>
<dbReference type="SUPFAM" id="SSF52141">
    <property type="entry name" value="Uracil-DNA glycosylase-like"/>
    <property type="match status" value="1"/>
</dbReference>
<reference evidence="1 2" key="1">
    <citation type="journal article" date="2016" name="Genome Biol. Evol.">
        <title>Gene Family Evolution Reflects Adaptation to Soil Environmental Stressors in the Genome of the Collembolan Orchesella cincta.</title>
        <authorList>
            <person name="Faddeeva-Vakhrusheva A."/>
            <person name="Derks M.F."/>
            <person name="Anvar S.Y."/>
            <person name="Agamennone V."/>
            <person name="Suring W."/>
            <person name="Smit S."/>
            <person name="van Straalen N.M."/>
            <person name="Roelofs D."/>
        </authorList>
    </citation>
    <scope>NUCLEOTIDE SEQUENCE [LARGE SCALE GENOMIC DNA]</scope>
    <source>
        <tissue evidence="1">Mixed pool</tissue>
    </source>
</reference>
<evidence type="ECO:0000313" key="2">
    <source>
        <dbReference type="Proteomes" id="UP000094527"/>
    </source>
</evidence>
<accession>A0A1D2MYS6</accession>
<dbReference type="EMBL" id="LJIJ01000378">
    <property type="protein sequence ID" value="ODM98150.1"/>
    <property type="molecule type" value="Genomic_DNA"/>
</dbReference>
<comment type="caution">
    <text evidence="1">The sequence shown here is derived from an EMBL/GenBank/DDBJ whole genome shotgun (WGS) entry which is preliminary data.</text>
</comment>
<dbReference type="Gene3D" id="3.40.470.10">
    <property type="entry name" value="Uracil-DNA glycosylase-like domain"/>
    <property type="match status" value="1"/>
</dbReference>
<evidence type="ECO:0000313" key="1">
    <source>
        <dbReference type="EMBL" id="ODM98150.1"/>
    </source>
</evidence>
<dbReference type="PANTHER" id="PTHR11264:SF0">
    <property type="entry name" value="URACIL-DNA GLYCOSYLASE"/>
    <property type="match status" value="1"/>
</dbReference>
<dbReference type="InterPro" id="IPR036895">
    <property type="entry name" value="Uracil-DNA_glycosylase-like_sf"/>
</dbReference>
<dbReference type="GO" id="GO:0097510">
    <property type="term" value="P:base-excision repair, AP site formation via deaminated base removal"/>
    <property type="evidence" value="ECO:0007669"/>
    <property type="project" value="TreeGrafter"/>
</dbReference>
<protein>
    <submittedName>
        <fullName evidence="1">Uracil-DNA glycosylase</fullName>
    </submittedName>
</protein>
<dbReference type="PANTHER" id="PTHR11264">
    <property type="entry name" value="URACIL-DNA GLYCOSYLASE"/>
    <property type="match status" value="1"/>
</dbReference>
<organism evidence="1 2">
    <name type="scientific">Orchesella cincta</name>
    <name type="common">Springtail</name>
    <name type="synonym">Podura cincta</name>
    <dbReference type="NCBI Taxonomy" id="48709"/>
    <lineage>
        <taxon>Eukaryota</taxon>
        <taxon>Metazoa</taxon>
        <taxon>Ecdysozoa</taxon>
        <taxon>Arthropoda</taxon>
        <taxon>Hexapoda</taxon>
        <taxon>Collembola</taxon>
        <taxon>Entomobryomorpha</taxon>
        <taxon>Entomobryoidea</taxon>
        <taxon>Orchesellidae</taxon>
        <taxon>Orchesellinae</taxon>
        <taxon>Orchesella</taxon>
    </lineage>
</organism>